<sequence length="145" mass="15649">MSSETATHTHIVKTEVLAMHFERAGEGSSKIKKSLQLIGIGPELLRRIAIISYEAEMNLVIHSLGGEISCEFYPDQVKIIAKDHGPGIANVEQAMLEGFSTATDDIREMGFGAGIGLPNIKRCADYLEVESTLGIGTTLVATVYL</sequence>
<dbReference type="Gene3D" id="3.30.565.10">
    <property type="entry name" value="Histidine kinase-like ATPase, C-terminal domain"/>
    <property type="match status" value="1"/>
</dbReference>
<organism evidence="2 3">
    <name type="scientific">Alkalicella caledoniensis</name>
    <dbReference type="NCBI Taxonomy" id="2731377"/>
    <lineage>
        <taxon>Bacteria</taxon>
        <taxon>Bacillati</taxon>
        <taxon>Bacillota</taxon>
        <taxon>Clostridia</taxon>
        <taxon>Eubacteriales</taxon>
        <taxon>Proteinivoracaceae</taxon>
        <taxon>Alkalicella</taxon>
    </lineage>
</organism>
<protein>
    <submittedName>
        <fullName evidence="2">Anti-sigma regulatory factor</fullName>
    </submittedName>
</protein>
<name>A0A7G9WD24_ALKCA</name>
<reference evidence="2 3" key="1">
    <citation type="submission" date="2020-07" db="EMBL/GenBank/DDBJ databases">
        <title>Alkalicella. sp. LB2 genome.</title>
        <authorList>
            <person name="Postec A."/>
            <person name="Quemeneur M."/>
        </authorList>
    </citation>
    <scope>NUCLEOTIDE SEQUENCE [LARGE SCALE GENOMIC DNA]</scope>
    <source>
        <strain evidence="2 3">LB2</strain>
    </source>
</reference>
<evidence type="ECO:0000313" key="3">
    <source>
        <dbReference type="Proteomes" id="UP000516160"/>
    </source>
</evidence>
<evidence type="ECO:0000259" key="1">
    <source>
        <dbReference type="Pfam" id="PF02518"/>
    </source>
</evidence>
<dbReference type="AlphaFoldDB" id="A0A7G9WD24"/>
<dbReference type="Pfam" id="PF02518">
    <property type="entry name" value="HATPase_c"/>
    <property type="match status" value="1"/>
</dbReference>
<evidence type="ECO:0000313" key="2">
    <source>
        <dbReference type="EMBL" id="QNO16586.1"/>
    </source>
</evidence>
<dbReference type="Proteomes" id="UP000516160">
    <property type="component" value="Chromosome"/>
</dbReference>
<dbReference type="EMBL" id="CP058559">
    <property type="protein sequence ID" value="QNO16586.1"/>
    <property type="molecule type" value="Genomic_DNA"/>
</dbReference>
<dbReference type="SUPFAM" id="SSF55874">
    <property type="entry name" value="ATPase domain of HSP90 chaperone/DNA topoisomerase II/histidine kinase"/>
    <property type="match status" value="1"/>
</dbReference>
<accession>A0A7G9WD24</accession>
<dbReference type="InterPro" id="IPR036890">
    <property type="entry name" value="HATPase_C_sf"/>
</dbReference>
<dbReference type="InterPro" id="IPR003594">
    <property type="entry name" value="HATPase_dom"/>
</dbReference>
<gene>
    <name evidence="2" type="ORF">HYG86_02080</name>
</gene>
<dbReference type="KEGG" id="acae:HYG86_02080"/>
<feature type="domain" description="Histidine kinase/HSP90-like ATPase" evidence="1">
    <location>
        <begin position="54"/>
        <end position="143"/>
    </location>
</feature>
<keyword evidence="3" id="KW-1185">Reference proteome</keyword>
<proteinExistence type="predicted"/>